<dbReference type="AlphaFoldDB" id="A0A4R3RRU7"/>
<comment type="caution">
    <text evidence="1">The sequence shown here is derived from an EMBL/GenBank/DDBJ whole genome shotgun (WGS) entry which is preliminary data.</text>
</comment>
<accession>A0A4R3RRU7</accession>
<dbReference type="EMBL" id="SMBK01000004">
    <property type="protein sequence ID" value="TCU38753.1"/>
    <property type="molecule type" value="Genomic_DNA"/>
</dbReference>
<name>A0A4R3RRU7_9HYPH</name>
<sequence>MPRTLLMIGGCTDAGIYRNLRVSLNGTGRSFNFDRAGMPKECQIVGKRKAATTFSVRTKIRNYAI</sequence>
<protein>
    <submittedName>
        <fullName evidence="1">Uncharacterized protein</fullName>
    </submittedName>
</protein>
<proteinExistence type="predicted"/>
<gene>
    <name evidence="1" type="ORF">EV129_104360</name>
</gene>
<evidence type="ECO:0000313" key="2">
    <source>
        <dbReference type="Proteomes" id="UP000295507"/>
    </source>
</evidence>
<organism evidence="1 2">
    <name type="scientific">Rhizobium azibense</name>
    <dbReference type="NCBI Taxonomy" id="1136135"/>
    <lineage>
        <taxon>Bacteria</taxon>
        <taxon>Pseudomonadati</taxon>
        <taxon>Pseudomonadota</taxon>
        <taxon>Alphaproteobacteria</taxon>
        <taxon>Hyphomicrobiales</taxon>
        <taxon>Rhizobiaceae</taxon>
        <taxon>Rhizobium/Agrobacterium group</taxon>
        <taxon>Rhizobium</taxon>
    </lineage>
</organism>
<evidence type="ECO:0000313" key="1">
    <source>
        <dbReference type="EMBL" id="TCU38753.1"/>
    </source>
</evidence>
<dbReference type="Proteomes" id="UP000295507">
    <property type="component" value="Unassembled WGS sequence"/>
</dbReference>
<reference evidence="1 2" key="1">
    <citation type="submission" date="2019-03" db="EMBL/GenBank/DDBJ databases">
        <title>Genomic Encyclopedia of Type Strains, Phase IV (KMG-V): Genome sequencing to study the core and pangenomes of soil and plant-associated prokaryotes.</title>
        <authorList>
            <person name="Whitman W."/>
        </authorList>
    </citation>
    <scope>NUCLEOTIDE SEQUENCE [LARGE SCALE GENOMIC DNA]</scope>
    <source>
        <strain evidence="1 2">IE4868</strain>
    </source>
</reference>